<sequence>MRKKEEKKKKTKGEEKEEIGKEEKEEEEEDEEEEEEVSPKTRQFDKNQTETETNSEVILDRIRVIDDSNLRIKRDWVRTGVGERDRSFEQCGKRDPGFTRGDIVGV</sequence>
<organism evidence="2 3">
    <name type="scientific">Vespula squamosa</name>
    <name type="common">Southern yellow jacket</name>
    <name type="synonym">Wasp</name>
    <dbReference type="NCBI Taxonomy" id="30214"/>
    <lineage>
        <taxon>Eukaryota</taxon>
        <taxon>Metazoa</taxon>
        <taxon>Ecdysozoa</taxon>
        <taxon>Arthropoda</taxon>
        <taxon>Hexapoda</taxon>
        <taxon>Insecta</taxon>
        <taxon>Pterygota</taxon>
        <taxon>Neoptera</taxon>
        <taxon>Endopterygota</taxon>
        <taxon>Hymenoptera</taxon>
        <taxon>Apocrita</taxon>
        <taxon>Aculeata</taxon>
        <taxon>Vespoidea</taxon>
        <taxon>Vespidae</taxon>
        <taxon>Vespinae</taxon>
        <taxon>Vespula</taxon>
    </lineage>
</organism>
<reference evidence="2 3" key="1">
    <citation type="journal article" date="2024" name="Ann. Entomol. Soc. Am.">
        <title>Genomic analyses of the southern and eastern yellowjacket wasps (Hymenoptera: Vespidae) reveal evolutionary signatures of social life.</title>
        <authorList>
            <person name="Catto M.A."/>
            <person name="Caine P.B."/>
            <person name="Orr S.E."/>
            <person name="Hunt B.G."/>
            <person name="Goodisman M.A.D."/>
        </authorList>
    </citation>
    <scope>NUCLEOTIDE SEQUENCE [LARGE SCALE GENOMIC DNA]</scope>
    <source>
        <strain evidence="2">233</strain>
        <tissue evidence="2">Head and thorax</tissue>
    </source>
</reference>
<protein>
    <submittedName>
        <fullName evidence="2">Uncharacterized protein</fullName>
    </submittedName>
</protein>
<dbReference type="AlphaFoldDB" id="A0ABD1ZYC7"/>
<dbReference type="EMBL" id="JAUDFV010000158">
    <property type="protein sequence ID" value="KAL2713369.1"/>
    <property type="molecule type" value="Genomic_DNA"/>
</dbReference>
<feature type="compositionally biased region" description="Basic and acidic residues" evidence="1">
    <location>
        <begin position="12"/>
        <end position="23"/>
    </location>
</feature>
<feature type="compositionally biased region" description="Acidic residues" evidence="1">
    <location>
        <begin position="24"/>
        <end position="36"/>
    </location>
</feature>
<evidence type="ECO:0000313" key="2">
    <source>
        <dbReference type="EMBL" id="KAL2713369.1"/>
    </source>
</evidence>
<comment type="caution">
    <text evidence="2">The sequence shown here is derived from an EMBL/GenBank/DDBJ whole genome shotgun (WGS) entry which is preliminary data.</text>
</comment>
<gene>
    <name evidence="2" type="ORF">V1478_017067</name>
</gene>
<feature type="compositionally biased region" description="Basic residues" evidence="1">
    <location>
        <begin position="1"/>
        <end position="11"/>
    </location>
</feature>
<keyword evidence="3" id="KW-1185">Reference proteome</keyword>
<proteinExistence type="predicted"/>
<name>A0ABD1ZYC7_VESSQ</name>
<dbReference type="Proteomes" id="UP001607302">
    <property type="component" value="Unassembled WGS sequence"/>
</dbReference>
<evidence type="ECO:0000256" key="1">
    <source>
        <dbReference type="SAM" id="MobiDB-lite"/>
    </source>
</evidence>
<accession>A0ABD1ZYC7</accession>
<feature type="region of interest" description="Disordered" evidence="1">
    <location>
        <begin position="1"/>
        <end position="54"/>
    </location>
</feature>
<evidence type="ECO:0000313" key="3">
    <source>
        <dbReference type="Proteomes" id="UP001607302"/>
    </source>
</evidence>
<feature type="compositionally biased region" description="Basic and acidic residues" evidence="1">
    <location>
        <begin position="37"/>
        <end position="49"/>
    </location>
</feature>